<keyword evidence="9" id="KW-1185">Reference proteome</keyword>
<gene>
    <name evidence="8" type="ORF">EDB95_3094</name>
</gene>
<feature type="domain" description="SusD-like N-terminal" evidence="7">
    <location>
        <begin position="108"/>
        <end position="225"/>
    </location>
</feature>
<accession>A0A4R8DVI9</accession>
<proteinExistence type="inferred from homology"/>
<feature type="domain" description="RagB/SusD" evidence="6">
    <location>
        <begin position="303"/>
        <end position="576"/>
    </location>
</feature>
<reference evidence="8 9" key="1">
    <citation type="submission" date="2019-03" db="EMBL/GenBank/DDBJ databases">
        <title>Genomic Encyclopedia of Type Strains, Phase IV (KMG-IV): sequencing the most valuable type-strain genomes for metagenomic binning, comparative biology and taxonomic classification.</title>
        <authorList>
            <person name="Goeker M."/>
        </authorList>
    </citation>
    <scope>NUCLEOTIDE SEQUENCE [LARGE SCALE GENOMIC DNA]</scope>
    <source>
        <strain evidence="8 9">DSM 100059</strain>
    </source>
</reference>
<keyword evidence="4" id="KW-0472">Membrane</keyword>
<dbReference type="EMBL" id="SODV01000001">
    <property type="protein sequence ID" value="TDX02046.1"/>
    <property type="molecule type" value="Genomic_DNA"/>
</dbReference>
<dbReference type="Gene3D" id="1.25.40.390">
    <property type="match status" value="1"/>
</dbReference>
<keyword evidence="3" id="KW-0732">Signal</keyword>
<sequence>MFNFNIMRPFKLIIALVLFCSCEKNFLQMPISNTTTVDSVFSTTVKAEGAIANAYYDCLSQGIPYTNFWNAMVQENLDGGMNYGWAWTISEGIVLNGLAAANTSEDMDGYSQNFVYIRQAWLVKENIDEVKDMSAADKATVKGEMLGLLAYRYEQMMIMYGGVPIIDHALLPTDSLTIGRAPLQRVLDSVVSWCDQAIPVLPSVWPTQWTGRLTKTAAMAIKAKALLYAARPLFNSATPYLDMGGNNNLICFGAADPTRWQTALTASEAEITEATGAGGLQVINTGNPLDDYGTATGVPSNPEVILAWKNIDNVLFDGGNWANLPMNAFYNDRVWEAQGNVLTTNMLENYYKADGTNQTWPSLGTVTAFTDYTTRMNQMEPRFQVTFQPWEQDSKANPGDVNWTNAATFGGQGFGCARVVKFYYKASGRAWFEFPIFRLASAYLSSAEAYNELGQSANALSRLNVIHERAGLPAVTTTNQDSLRTIIQREWQVEFYDEQYRLHDIKFWKLPNIGNGIIGGPIRTFAFNNGGSVTETGNKNYNDNVLYTAFWAPKQYLNPFPTSEINKGYLIQNPGY</sequence>
<evidence type="ECO:0000256" key="3">
    <source>
        <dbReference type="ARBA" id="ARBA00022729"/>
    </source>
</evidence>
<dbReference type="OrthoDB" id="5694214at2"/>
<dbReference type="InterPro" id="IPR011990">
    <property type="entry name" value="TPR-like_helical_dom_sf"/>
</dbReference>
<evidence type="ECO:0000256" key="4">
    <source>
        <dbReference type="ARBA" id="ARBA00023136"/>
    </source>
</evidence>
<keyword evidence="5" id="KW-0998">Cell outer membrane</keyword>
<dbReference type="InterPro" id="IPR012944">
    <property type="entry name" value="SusD_RagB_dom"/>
</dbReference>
<dbReference type="Pfam" id="PF14322">
    <property type="entry name" value="SusD-like_3"/>
    <property type="match status" value="1"/>
</dbReference>
<evidence type="ECO:0000313" key="8">
    <source>
        <dbReference type="EMBL" id="TDX02046.1"/>
    </source>
</evidence>
<dbReference type="Proteomes" id="UP000294498">
    <property type="component" value="Unassembled WGS sequence"/>
</dbReference>
<dbReference type="Pfam" id="PF07980">
    <property type="entry name" value="SusD_RagB"/>
    <property type="match status" value="1"/>
</dbReference>
<evidence type="ECO:0000256" key="5">
    <source>
        <dbReference type="ARBA" id="ARBA00023237"/>
    </source>
</evidence>
<comment type="subcellular location">
    <subcellularLocation>
        <location evidence="1">Cell outer membrane</location>
    </subcellularLocation>
</comment>
<organism evidence="8 9">
    <name type="scientific">Dinghuibacter silviterrae</name>
    <dbReference type="NCBI Taxonomy" id="1539049"/>
    <lineage>
        <taxon>Bacteria</taxon>
        <taxon>Pseudomonadati</taxon>
        <taxon>Bacteroidota</taxon>
        <taxon>Chitinophagia</taxon>
        <taxon>Chitinophagales</taxon>
        <taxon>Chitinophagaceae</taxon>
        <taxon>Dinghuibacter</taxon>
    </lineage>
</organism>
<dbReference type="InterPro" id="IPR033985">
    <property type="entry name" value="SusD-like_N"/>
</dbReference>
<dbReference type="SUPFAM" id="SSF48452">
    <property type="entry name" value="TPR-like"/>
    <property type="match status" value="1"/>
</dbReference>
<comment type="similarity">
    <text evidence="2">Belongs to the SusD family.</text>
</comment>
<evidence type="ECO:0000259" key="6">
    <source>
        <dbReference type="Pfam" id="PF07980"/>
    </source>
</evidence>
<evidence type="ECO:0000256" key="2">
    <source>
        <dbReference type="ARBA" id="ARBA00006275"/>
    </source>
</evidence>
<dbReference type="GO" id="GO:0009279">
    <property type="term" value="C:cell outer membrane"/>
    <property type="evidence" value="ECO:0007669"/>
    <property type="project" value="UniProtKB-SubCell"/>
</dbReference>
<evidence type="ECO:0000259" key="7">
    <source>
        <dbReference type="Pfam" id="PF14322"/>
    </source>
</evidence>
<name>A0A4R8DVI9_9BACT</name>
<protein>
    <submittedName>
        <fullName evidence="8">Putative outer membrane starch-binding protein</fullName>
    </submittedName>
</protein>
<comment type="caution">
    <text evidence="8">The sequence shown here is derived from an EMBL/GenBank/DDBJ whole genome shotgun (WGS) entry which is preliminary data.</text>
</comment>
<evidence type="ECO:0000256" key="1">
    <source>
        <dbReference type="ARBA" id="ARBA00004442"/>
    </source>
</evidence>
<evidence type="ECO:0000313" key="9">
    <source>
        <dbReference type="Proteomes" id="UP000294498"/>
    </source>
</evidence>
<dbReference type="AlphaFoldDB" id="A0A4R8DVI9"/>